<evidence type="ECO:0000313" key="5">
    <source>
        <dbReference type="Proteomes" id="UP000069773"/>
    </source>
</evidence>
<keyword evidence="2" id="KW-0812">Transmembrane</keyword>
<dbReference type="EMBL" id="BCTA01000052">
    <property type="protein sequence ID" value="GAT10992.1"/>
    <property type="molecule type" value="Genomic_DNA"/>
</dbReference>
<feature type="compositionally biased region" description="Pro residues" evidence="1">
    <location>
        <begin position="145"/>
        <end position="158"/>
    </location>
</feature>
<proteinExistence type="predicted"/>
<name>A0AAW5SGY3_MYCNV</name>
<feature type="compositionally biased region" description="Low complexity" evidence="1">
    <location>
        <begin position="114"/>
        <end position="123"/>
    </location>
</feature>
<accession>A0AAW5SGY3</accession>
<comment type="caution">
    <text evidence="4">The sequence shown here is derived from an EMBL/GenBank/DDBJ whole genome shotgun (WGS) entry which is preliminary data.</text>
</comment>
<evidence type="ECO:0000313" key="4">
    <source>
        <dbReference type="EMBL" id="MCV7022920.1"/>
    </source>
</evidence>
<evidence type="ECO:0000256" key="1">
    <source>
        <dbReference type="SAM" id="MobiDB-lite"/>
    </source>
</evidence>
<feature type="region of interest" description="Disordered" evidence="1">
    <location>
        <begin position="97"/>
        <end position="190"/>
    </location>
</feature>
<reference evidence="4" key="2">
    <citation type="submission" date="2020-07" db="EMBL/GenBank/DDBJ databases">
        <authorList>
            <person name="Pettersson B.M.F."/>
            <person name="Behra P.R.K."/>
            <person name="Ramesh M."/>
            <person name="Das S."/>
            <person name="Dasgupta S."/>
            <person name="Kirsebom L.A."/>
        </authorList>
    </citation>
    <scope>NUCLEOTIDE SEQUENCE</scope>
    <source>
        <strain evidence="4">DSM 44203</strain>
    </source>
</reference>
<keyword evidence="5" id="KW-1185">Reference proteome</keyword>
<keyword evidence="2" id="KW-1133">Transmembrane helix</keyword>
<dbReference type="Proteomes" id="UP000069773">
    <property type="component" value="Unassembled WGS sequence"/>
</dbReference>
<reference evidence="3 5" key="1">
    <citation type="journal article" date="2016" name="Genome Announc.">
        <title>Draft Genome Sequences of Five Rapidly Growing Mycobacterium Species, M. thermoresistibile, M. fortuitum subsp. acetamidolyticum, M. canariasense, M. brisbanense, and M. novocastrense.</title>
        <authorList>
            <person name="Katahira K."/>
            <person name="Ogura Y."/>
            <person name="Gotoh Y."/>
            <person name="Hayashi T."/>
        </authorList>
    </citation>
    <scope>NUCLEOTIDE SEQUENCE [LARGE SCALE GENOMIC DNA]</scope>
    <source>
        <strain evidence="3 5">JCM18114</strain>
    </source>
</reference>
<dbReference type="RefSeq" id="WP_067393016.1">
    <property type="nucleotide sequence ID" value="NZ_BCTA01000052.1"/>
</dbReference>
<evidence type="ECO:0000313" key="6">
    <source>
        <dbReference type="Proteomes" id="UP001207528"/>
    </source>
</evidence>
<reference evidence="4" key="3">
    <citation type="journal article" date="2022" name="BMC Genomics">
        <title>Comparative genome analysis of mycobacteria focusing on tRNA and non-coding RNA.</title>
        <authorList>
            <person name="Behra P.R.K."/>
            <person name="Pettersson B.M.F."/>
            <person name="Ramesh M."/>
            <person name="Das S."/>
            <person name="Dasgupta S."/>
            <person name="Kirsebom L.A."/>
        </authorList>
    </citation>
    <scope>NUCLEOTIDE SEQUENCE</scope>
    <source>
        <strain evidence="4">DSM 44203</strain>
    </source>
</reference>
<keyword evidence="2" id="KW-0472">Membrane</keyword>
<protein>
    <submittedName>
        <fullName evidence="3">Internalin-related protein</fullName>
    </submittedName>
</protein>
<evidence type="ECO:0000256" key="2">
    <source>
        <dbReference type="SAM" id="Phobius"/>
    </source>
</evidence>
<feature type="transmembrane region" description="Helical" evidence="2">
    <location>
        <begin position="73"/>
        <end position="95"/>
    </location>
</feature>
<evidence type="ECO:0000313" key="3">
    <source>
        <dbReference type="EMBL" id="GAT10992.1"/>
    </source>
</evidence>
<sequence length="190" mass="20259">MARREVSGDFDYLIDDPVDVADAADSGADADAEVFDPAKVPGRDMLFDAFDENSWYFAPAPPPWYRTKRNLSLLLAAAIAAVALVVSAVLLVFGAPGEPADREPEPVRPTVQTTAPARTSPQSPSTPPPPRPAPPPRVETSAAPVAPPPPATYRPRTPPTRTGRDPEIGVTRTPVTRSPISVAPQRPSQR</sequence>
<gene>
    <name evidence="4" type="ORF">H7I77_06080</name>
    <name evidence="3" type="ORF">RMCN_4125</name>
</gene>
<dbReference type="EMBL" id="JACKTI010000024">
    <property type="protein sequence ID" value="MCV7022920.1"/>
    <property type="molecule type" value="Genomic_DNA"/>
</dbReference>
<organism evidence="4 6">
    <name type="scientific">Mycolicibacterium novocastrense</name>
    <name type="common">Mycobacterium novocastrense</name>
    <dbReference type="NCBI Taxonomy" id="59813"/>
    <lineage>
        <taxon>Bacteria</taxon>
        <taxon>Bacillati</taxon>
        <taxon>Actinomycetota</taxon>
        <taxon>Actinomycetes</taxon>
        <taxon>Mycobacteriales</taxon>
        <taxon>Mycobacteriaceae</taxon>
        <taxon>Mycolicibacterium</taxon>
    </lineage>
</organism>
<dbReference type="AlphaFoldDB" id="A0AAW5SGY3"/>
<dbReference type="Proteomes" id="UP001207528">
    <property type="component" value="Unassembled WGS sequence"/>
</dbReference>
<feature type="compositionally biased region" description="Pro residues" evidence="1">
    <location>
        <begin position="124"/>
        <end position="137"/>
    </location>
</feature>